<protein>
    <submittedName>
        <fullName evidence="2">Adenylate cyclase</fullName>
    </submittedName>
</protein>
<dbReference type="Pfam" id="PF13454">
    <property type="entry name" value="NAD_binding_9"/>
    <property type="match status" value="1"/>
</dbReference>
<dbReference type="KEGG" id="sseo:D0Z67_24905"/>
<dbReference type="AlphaFoldDB" id="A0A4P6U2J3"/>
<evidence type="ECO:0000259" key="1">
    <source>
        <dbReference type="Pfam" id="PF13454"/>
    </source>
</evidence>
<proteinExistence type="predicted"/>
<dbReference type="EMBL" id="CP032229">
    <property type="protein sequence ID" value="QBJ94335.1"/>
    <property type="molecule type" value="Genomic_DNA"/>
</dbReference>
<dbReference type="InterPro" id="IPR052189">
    <property type="entry name" value="L-asp_N-monooxygenase_NS-form"/>
</dbReference>
<sequence>MVIVGAGPRATGLLERIGANAPELWSGAHELRVHLVDPHPPGPGRVWRDEQSSLLRMNSMAEDVTMFTDESSTVDGPVRPGPSLAEWAAQFAAPDAPRFAPYAEPADPEVLAELRTLVPAGFPTRRAQSAYLDWVFRRALADLPPTVTVEWHRTTATSVTGPADGPQEVRLAGRSTPLRADLVILTQGHLDSTPAPAHRVHTDFARRHGRFHLPPAFSADADLSGLRPGEDVVLRGFGLAFVDLTVLLTEGRGGAYRTEPDGTLTYLPSGREPVLHVGSRRGVPYHAKTGYQLQGPRPPLPRYFGPEAVDALTAGGEPLDLRRDVWPLMAKEIGFGHYHELFHAHPERTAMPWPEFLAAYDQFGWYSAQLAGLVATAVPEPADRLDFETLDRPLDGLVFDTPDAFQEHLRAYFREDLARREDPEHSADLGAFLALLSLYGQLPGLVASGRLTARSLADGLDGWWQGFFNFLASGPPGFRLRELDALSRAGVVRFLGADIRVGTDEATGTFTATSPTVPGHTVHATALIEAYLPGPNLDRTEDPLLRHLHRAGALAEEVVVDDTHRHRSGRITVSLADGHLIDPGLGRPHPRRIALGAPTDSRAIAAFARPRTNAPAFRQNDTVARAVLRALDAGWEPHVGGPHVREPHVGGHGPHVREPHVAETHVAEAHMPEADVAKPVDCARVGT</sequence>
<dbReference type="STRING" id="73044.GCA_000725795_03329"/>
<organism evidence="2 3">
    <name type="scientific">Streptomyces seoulensis</name>
    <dbReference type="NCBI Taxonomy" id="73044"/>
    <lineage>
        <taxon>Bacteria</taxon>
        <taxon>Bacillati</taxon>
        <taxon>Actinomycetota</taxon>
        <taxon>Actinomycetes</taxon>
        <taxon>Kitasatosporales</taxon>
        <taxon>Streptomycetaceae</taxon>
        <taxon>Streptomyces</taxon>
    </lineage>
</organism>
<keyword evidence="3" id="KW-1185">Reference proteome</keyword>
<feature type="domain" description="FAD-dependent urate hydroxylase HpyO/Asp monooxygenase CreE-like FAD/NAD(P)-binding" evidence="1">
    <location>
        <begin position="2"/>
        <end position="189"/>
    </location>
</feature>
<accession>A0A4P6U2J3</accession>
<dbReference type="InterPro" id="IPR038732">
    <property type="entry name" value="HpyO/CreE_NAD-binding"/>
</dbReference>
<evidence type="ECO:0000313" key="2">
    <source>
        <dbReference type="EMBL" id="QBJ94335.1"/>
    </source>
</evidence>
<gene>
    <name evidence="2" type="ORF">D0Z67_24905</name>
</gene>
<evidence type="ECO:0000313" key="3">
    <source>
        <dbReference type="Proteomes" id="UP000292547"/>
    </source>
</evidence>
<dbReference type="PANTHER" id="PTHR40254:SF1">
    <property type="entry name" value="BLR0577 PROTEIN"/>
    <property type="match status" value="1"/>
</dbReference>
<dbReference type="OrthoDB" id="3653265at2"/>
<reference evidence="2 3" key="1">
    <citation type="submission" date="2018-08" db="EMBL/GenBank/DDBJ databases">
        <title>The complete genome sequence of Streptomyces seoulensis, a pioneer strain for nickel superoxide dismutase discovery.</title>
        <authorList>
            <person name="Shin J."/>
            <person name="Lee J.-S."/>
            <person name="Lee E.-J."/>
            <person name="Youn H.-D."/>
        </authorList>
    </citation>
    <scope>NUCLEOTIDE SEQUENCE [LARGE SCALE GENOMIC DNA]</scope>
    <source>
        <strain evidence="2 3">KCTC 9819</strain>
    </source>
</reference>
<dbReference type="PANTHER" id="PTHR40254">
    <property type="entry name" value="BLR0577 PROTEIN"/>
    <property type="match status" value="1"/>
</dbReference>
<name>A0A4P6U2J3_STRSO</name>
<dbReference type="Proteomes" id="UP000292547">
    <property type="component" value="Chromosome"/>
</dbReference>